<evidence type="ECO:0000313" key="1">
    <source>
        <dbReference type="EMBL" id="KAJ3225409.1"/>
    </source>
</evidence>
<reference evidence="1" key="1">
    <citation type="submission" date="2020-05" db="EMBL/GenBank/DDBJ databases">
        <title>Phylogenomic resolution of chytrid fungi.</title>
        <authorList>
            <person name="Stajich J.E."/>
            <person name="Amses K."/>
            <person name="Simmons R."/>
            <person name="Seto K."/>
            <person name="Myers J."/>
            <person name="Bonds A."/>
            <person name="Quandt C.A."/>
            <person name="Barry K."/>
            <person name="Liu P."/>
            <person name="Grigoriev I."/>
            <person name="Longcore J.E."/>
            <person name="James T.Y."/>
        </authorList>
    </citation>
    <scope>NUCLEOTIDE SEQUENCE</scope>
    <source>
        <strain evidence="1">JEL0476</strain>
    </source>
</reference>
<comment type="caution">
    <text evidence="1">The sequence shown here is derived from an EMBL/GenBank/DDBJ whole genome shotgun (WGS) entry which is preliminary data.</text>
</comment>
<dbReference type="InterPro" id="IPR029032">
    <property type="entry name" value="AhpD-like"/>
</dbReference>
<dbReference type="Gene3D" id="1.20.1290.10">
    <property type="entry name" value="AhpD-like"/>
    <property type="match status" value="1"/>
</dbReference>
<dbReference type="SUPFAM" id="SSF69118">
    <property type="entry name" value="AhpD-like"/>
    <property type="match status" value="1"/>
</dbReference>
<name>A0AAD5XYB0_9FUNG</name>
<gene>
    <name evidence="1" type="ORF">HK099_006867</name>
</gene>
<accession>A0AAD5XYB0</accession>
<dbReference type="PANTHER" id="PTHR28180">
    <property type="entry name" value="CONSERVED MITOCHONDRIAL PROTEIN-RELATED"/>
    <property type="match status" value="1"/>
</dbReference>
<dbReference type="Proteomes" id="UP001211065">
    <property type="component" value="Unassembled WGS sequence"/>
</dbReference>
<evidence type="ECO:0000313" key="2">
    <source>
        <dbReference type="Proteomes" id="UP001211065"/>
    </source>
</evidence>
<proteinExistence type="predicted"/>
<protein>
    <recommendedName>
        <fullName evidence="3">Carboxymuconolactone decarboxylase-like domain-containing protein</fullName>
    </recommendedName>
</protein>
<sequence>MYAGEIFVNFEMEQIDYKILNNLNNLPLQFENKLSAEKISLIVNAVLCSLNITNLILPFNLKTFELNFKSVDEKRIIIEKVKETFYKISCVVGFPKSINALEQLKVLIFDFESNIENVKIRNRTRVQQVQENITSSGLDLFKTVYGKNSTAVLKKLQASHVDLVETILYNYGLILSDMSMLSVIETEFVLIAALKVQGGMIEKQAFSHILGAVNVGASKVEVDSAVELIEKIKICLMPVIPSI</sequence>
<organism evidence="1 2">
    <name type="scientific">Clydaea vesicula</name>
    <dbReference type="NCBI Taxonomy" id="447962"/>
    <lineage>
        <taxon>Eukaryota</taxon>
        <taxon>Fungi</taxon>
        <taxon>Fungi incertae sedis</taxon>
        <taxon>Chytridiomycota</taxon>
        <taxon>Chytridiomycota incertae sedis</taxon>
        <taxon>Chytridiomycetes</taxon>
        <taxon>Lobulomycetales</taxon>
        <taxon>Lobulomycetaceae</taxon>
        <taxon>Clydaea</taxon>
    </lineage>
</organism>
<dbReference type="InterPro" id="IPR052999">
    <property type="entry name" value="PTS1_Protein"/>
</dbReference>
<evidence type="ECO:0008006" key="3">
    <source>
        <dbReference type="Google" id="ProtNLM"/>
    </source>
</evidence>
<dbReference type="EMBL" id="JADGJW010000062">
    <property type="protein sequence ID" value="KAJ3225409.1"/>
    <property type="molecule type" value="Genomic_DNA"/>
</dbReference>
<dbReference type="AlphaFoldDB" id="A0AAD5XYB0"/>
<keyword evidence="2" id="KW-1185">Reference proteome</keyword>
<dbReference type="PANTHER" id="PTHR28180:SF2">
    <property type="entry name" value="PEROXISOMAL PROTEIN 2"/>
    <property type="match status" value="1"/>
</dbReference>